<reference evidence="3 4" key="1">
    <citation type="submission" date="2023-09" db="EMBL/GenBank/DDBJ databases">
        <authorList>
            <person name="Rey-Velasco X."/>
        </authorList>
    </citation>
    <scope>NUCLEOTIDE SEQUENCE [LARGE SCALE GENOMIC DNA]</scope>
    <source>
        <strain evidence="3 4">F388</strain>
    </source>
</reference>
<dbReference type="InterPro" id="IPR010559">
    <property type="entry name" value="Sig_transdc_His_kin_internal"/>
</dbReference>
<feature type="transmembrane region" description="Helical" evidence="1">
    <location>
        <begin position="12"/>
        <end position="30"/>
    </location>
</feature>
<dbReference type="Pfam" id="PF06580">
    <property type="entry name" value="His_kinase"/>
    <property type="match status" value="1"/>
</dbReference>
<evidence type="ECO:0000313" key="4">
    <source>
        <dbReference type="Proteomes" id="UP001255246"/>
    </source>
</evidence>
<keyword evidence="1" id="KW-1133">Transmembrane helix</keyword>
<comment type="caution">
    <text evidence="3">The sequence shown here is derived from an EMBL/GenBank/DDBJ whole genome shotgun (WGS) entry which is preliminary data.</text>
</comment>
<evidence type="ECO:0000259" key="2">
    <source>
        <dbReference type="Pfam" id="PF06580"/>
    </source>
</evidence>
<dbReference type="RefSeq" id="WP_311351430.1">
    <property type="nucleotide sequence ID" value="NZ_JAVRHR010000002.1"/>
</dbReference>
<keyword evidence="3" id="KW-0418">Kinase</keyword>
<dbReference type="GO" id="GO:0016301">
    <property type="term" value="F:kinase activity"/>
    <property type="evidence" value="ECO:0007669"/>
    <property type="project" value="UniProtKB-KW"/>
</dbReference>
<name>A0ABU3ABM3_9FLAO</name>
<feature type="transmembrane region" description="Helical" evidence="1">
    <location>
        <begin position="115"/>
        <end position="135"/>
    </location>
</feature>
<organism evidence="3 4">
    <name type="scientific">Croceitalea rosinachiae</name>
    <dbReference type="NCBI Taxonomy" id="3075596"/>
    <lineage>
        <taxon>Bacteria</taxon>
        <taxon>Pseudomonadati</taxon>
        <taxon>Bacteroidota</taxon>
        <taxon>Flavobacteriia</taxon>
        <taxon>Flavobacteriales</taxon>
        <taxon>Flavobacteriaceae</taxon>
        <taxon>Croceitalea</taxon>
    </lineage>
</organism>
<evidence type="ECO:0000313" key="3">
    <source>
        <dbReference type="EMBL" id="MDT0607581.1"/>
    </source>
</evidence>
<evidence type="ECO:0000256" key="1">
    <source>
        <dbReference type="SAM" id="Phobius"/>
    </source>
</evidence>
<keyword evidence="1" id="KW-0812">Transmembrane</keyword>
<dbReference type="Proteomes" id="UP001255246">
    <property type="component" value="Unassembled WGS sequence"/>
</dbReference>
<keyword evidence="4" id="KW-1185">Reference proteome</keyword>
<feature type="domain" description="Signal transduction histidine kinase internal region" evidence="2">
    <location>
        <begin position="166"/>
        <end position="230"/>
    </location>
</feature>
<sequence length="344" mass="40841">MKKLFVHHPLFRLLSPLFSGTLVYLLILLINNNIVQLQETFLGQELYTCIGLAYIIQEFSRFSLLFFEHLKEPKSFILKIVIQLIVSLIMTMILVSSTMYLYFKYILLYEVNIRELYVFNVIFIFITLVYVMLYISHHFLYKINTTKISKEVDAKNAIEEDFLQFRKGINPKLLYESMETMLVLMKDNPDEAEQFLDYFSSVYRYILTKQHRELVPISEELDILNSLVQLFNQLPYRNVIFTSKLYSKHWVLPTTLLTLLERIIRTTIVSEKHSLKILLEEIDDYLKITYSPEEKLNRHLSMGSLKDIVLTYTYYTDQKITITTKGNLKIVDLPKLHYHENSNH</sequence>
<accession>A0ABU3ABM3</accession>
<proteinExistence type="predicted"/>
<dbReference type="EMBL" id="JAVRHR010000002">
    <property type="protein sequence ID" value="MDT0607581.1"/>
    <property type="molecule type" value="Genomic_DNA"/>
</dbReference>
<feature type="transmembrane region" description="Helical" evidence="1">
    <location>
        <begin position="80"/>
        <end position="103"/>
    </location>
</feature>
<gene>
    <name evidence="3" type="ORF">RM706_11090</name>
</gene>
<keyword evidence="3" id="KW-0808">Transferase</keyword>
<keyword evidence="1" id="KW-0472">Membrane</keyword>
<protein>
    <submittedName>
        <fullName evidence="3">Histidine kinase</fullName>
    </submittedName>
</protein>